<gene>
    <name evidence="4" type="primary">CUNH2orf78</name>
</gene>
<dbReference type="Proteomes" id="UP001652622">
    <property type="component" value="Unplaced"/>
</dbReference>
<dbReference type="PANTHER" id="PTHR31466:SF1">
    <property type="entry name" value="RIKEN CDNA 4930433I11 GENE"/>
    <property type="match status" value="1"/>
</dbReference>
<feature type="region of interest" description="Disordered" evidence="1">
    <location>
        <begin position="349"/>
        <end position="412"/>
    </location>
</feature>
<dbReference type="PANTHER" id="PTHR31466">
    <property type="entry name" value="GENE 5591-RELATED"/>
    <property type="match status" value="1"/>
</dbReference>
<evidence type="ECO:0000313" key="4">
    <source>
        <dbReference type="RefSeq" id="XP_060539331.1"/>
    </source>
</evidence>
<feature type="compositionally biased region" description="Pro residues" evidence="1">
    <location>
        <begin position="527"/>
        <end position="538"/>
    </location>
</feature>
<feature type="region of interest" description="Disordered" evidence="1">
    <location>
        <begin position="117"/>
        <end position="145"/>
    </location>
</feature>
<feature type="region of interest" description="Disordered" evidence="1">
    <location>
        <begin position="481"/>
        <end position="662"/>
    </location>
</feature>
<accession>A0ABM3YT79</accession>
<dbReference type="InterPro" id="IPR027898">
    <property type="entry name" value="DUF4629"/>
</dbReference>
<feature type="compositionally biased region" description="Low complexity" evidence="1">
    <location>
        <begin position="619"/>
        <end position="638"/>
    </location>
</feature>
<dbReference type="GeneID" id="132709498"/>
<feature type="compositionally biased region" description="Low complexity" evidence="1">
    <location>
        <begin position="324"/>
        <end position="334"/>
    </location>
</feature>
<feature type="region of interest" description="Disordered" evidence="1">
    <location>
        <begin position="455"/>
        <end position="474"/>
    </location>
</feature>
<evidence type="ECO:0000256" key="1">
    <source>
        <dbReference type="SAM" id="MobiDB-lite"/>
    </source>
</evidence>
<dbReference type="InterPro" id="IPR040292">
    <property type="entry name" value="C2orf78-like"/>
</dbReference>
<name>A0ABM3YT79_PANGU</name>
<organism evidence="3 4">
    <name type="scientific">Pantherophis guttatus</name>
    <name type="common">Corn snake</name>
    <name type="synonym">Elaphe guttata</name>
    <dbReference type="NCBI Taxonomy" id="94885"/>
    <lineage>
        <taxon>Eukaryota</taxon>
        <taxon>Metazoa</taxon>
        <taxon>Chordata</taxon>
        <taxon>Craniata</taxon>
        <taxon>Vertebrata</taxon>
        <taxon>Euteleostomi</taxon>
        <taxon>Lepidosauria</taxon>
        <taxon>Squamata</taxon>
        <taxon>Bifurcata</taxon>
        <taxon>Unidentata</taxon>
        <taxon>Episquamata</taxon>
        <taxon>Toxicofera</taxon>
        <taxon>Serpentes</taxon>
        <taxon>Colubroidea</taxon>
        <taxon>Colubridae</taxon>
        <taxon>Colubrinae</taxon>
        <taxon>Pantherophis</taxon>
    </lineage>
</organism>
<evidence type="ECO:0000259" key="2">
    <source>
        <dbReference type="Pfam" id="PF15442"/>
    </source>
</evidence>
<feature type="region of interest" description="Disordered" evidence="1">
    <location>
        <begin position="225"/>
        <end position="334"/>
    </location>
</feature>
<feature type="compositionally biased region" description="Basic residues" evidence="1">
    <location>
        <begin position="308"/>
        <end position="323"/>
    </location>
</feature>
<feature type="compositionally biased region" description="Polar residues" evidence="1">
    <location>
        <begin position="590"/>
        <end position="602"/>
    </location>
</feature>
<feature type="region of interest" description="Disordered" evidence="1">
    <location>
        <begin position="172"/>
        <end position="207"/>
    </location>
</feature>
<feature type="compositionally biased region" description="Basic and acidic residues" evidence="1">
    <location>
        <begin position="397"/>
        <end position="409"/>
    </location>
</feature>
<keyword evidence="3" id="KW-1185">Reference proteome</keyword>
<proteinExistence type="predicted"/>
<feature type="compositionally biased region" description="Basic and acidic residues" evidence="1">
    <location>
        <begin position="289"/>
        <end position="301"/>
    </location>
</feature>
<reference evidence="4" key="1">
    <citation type="submission" date="2025-08" db="UniProtKB">
        <authorList>
            <consortium name="RefSeq"/>
        </authorList>
    </citation>
    <scope>IDENTIFICATION</scope>
    <source>
        <tissue evidence="4">Blood</tissue>
    </source>
</reference>
<feature type="domain" description="DUF4629" evidence="2">
    <location>
        <begin position="393"/>
        <end position="456"/>
    </location>
</feature>
<dbReference type="RefSeq" id="XP_060539331.1">
    <property type="nucleotide sequence ID" value="XM_060683348.1"/>
</dbReference>
<protein>
    <submittedName>
        <fullName evidence="4">Uncharacterized protein C2orf78 homolog isoform X1</fullName>
    </submittedName>
</protein>
<evidence type="ECO:0000313" key="3">
    <source>
        <dbReference type="Proteomes" id="UP001652622"/>
    </source>
</evidence>
<dbReference type="Pfam" id="PF15442">
    <property type="entry name" value="DUF4629"/>
    <property type="match status" value="1"/>
</dbReference>
<sequence>MADQVCNTETPENLSLPTPGCPILIAIPALGNNLPNLSGMAAPVLSNLWIQPPFPHLPAHLLAGNASLQSFVPPGVSHLQTIHGEQLQLANLTPCNPPVSTFPQPFYAPLPPQYQTLPGPGTIQKIPRPSYPQHRLSGHSEAQATSDVGLQLGQRWPLELPTSQPASLQEIRAPEEEPQKAQSYHLPGSLDQPRSSLHQFVGSPLAPSSSLHYDLEDIPHLLPVLEVDQDPGGHPSGASLKAEVPQASRDQEASEPDPSKNFGLNDGGQFQTSSKGKGKRKIPWTEEEPPAKKTKEEEKTQHQMPSKARAKGPQRNKPCKHISAKGAADASKSKIAPCVLEAQDLTQAKMPPELLTGPEEPKAVLPELLPEQPAEEGDSSSSRDSKTGHASCAVEKSQPRSQDKQEARKNVSLCGTKSKKCCPKREAEGAPKPTPKTNLAFKLMESVQVFHPLGKQTVPTLPSKKGHSVPPVPNHLITEANLLPKPASYPSSQPLTTAPKPPLHFLPASQLHLQCKPPAASMSKLPSHPPSKPSPQHLPKPQSQPWQKRSLIPVPTQHPKLLGKQVPPATIPPAPKTWDSGFPCSRDWRTQTAAAGKTTSLGSKAAGLRPNVGRSGNIAAPAKVPVPKGPSSSPPYKGDMFRPWRMPPPDLEVSQPITDEQRPIREMMKREAQMEREEAACWTSLGRIKIFEEREKEMDISLYYGYPSFGCPWRTSTWACPSGRLQAGNVRPHLGSEFRSSRD</sequence>